<evidence type="ECO:0000313" key="13">
    <source>
        <dbReference type="Proteomes" id="UP000253664"/>
    </source>
</evidence>
<evidence type="ECO:0000256" key="5">
    <source>
        <dbReference type="ARBA" id="ARBA00022737"/>
    </source>
</evidence>
<evidence type="ECO:0000256" key="9">
    <source>
        <dbReference type="ARBA" id="ARBA00023136"/>
    </source>
</evidence>
<feature type="repeat" description="Solcar" evidence="10">
    <location>
        <begin position="206"/>
        <end position="312"/>
    </location>
</feature>
<dbReference type="InterPro" id="IPR018108">
    <property type="entry name" value="MCP_transmembrane"/>
</dbReference>
<evidence type="ECO:0000256" key="11">
    <source>
        <dbReference type="RuleBase" id="RU000488"/>
    </source>
</evidence>
<evidence type="ECO:0000256" key="8">
    <source>
        <dbReference type="ARBA" id="ARBA00023128"/>
    </source>
</evidence>
<evidence type="ECO:0000313" key="12">
    <source>
        <dbReference type="EMBL" id="RCI14086.1"/>
    </source>
</evidence>
<protein>
    <recommendedName>
        <fullName evidence="14">Mitochondrial thiamine pyrophosphate carrier 1</fullName>
    </recommendedName>
</protein>
<keyword evidence="13" id="KW-1185">Reference proteome</keyword>
<dbReference type="SUPFAM" id="SSF103506">
    <property type="entry name" value="Mitochondrial carrier"/>
    <property type="match status" value="1"/>
</dbReference>
<evidence type="ECO:0000256" key="4">
    <source>
        <dbReference type="ARBA" id="ARBA00022692"/>
    </source>
</evidence>
<dbReference type="PROSITE" id="PS50920">
    <property type="entry name" value="SOLCAR"/>
    <property type="match status" value="3"/>
</dbReference>
<proteinExistence type="inferred from homology"/>
<evidence type="ECO:0000256" key="3">
    <source>
        <dbReference type="ARBA" id="ARBA00022448"/>
    </source>
</evidence>
<keyword evidence="3 11" id="KW-0813">Transport</keyword>
<evidence type="ECO:0008006" key="14">
    <source>
        <dbReference type="Google" id="ProtNLM"/>
    </source>
</evidence>
<reference evidence="12 13" key="1">
    <citation type="journal article" date="2015" name="BMC Genomics">
        <title>Insights from the genome of Ophiocordyceps polyrhachis-furcata to pathogenicity and host specificity in insect fungi.</title>
        <authorList>
            <person name="Wichadakul D."/>
            <person name="Kobmoo N."/>
            <person name="Ingsriswang S."/>
            <person name="Tangphatsornruang S."/>
            <person name="Chantasingh D."/>
            <person name="Luangsa-ard J.J."/>
            <person name="Eurwilaichitr L."/>
        </authorList>
    </citation>
    <scope>NUCLEOTIDE SEQUENCE [LARGE SCALE GENOMIC DNA]</scope>
    <source>
        <strain evidence="12 13">BCC 54312</strain>
    </source>
</reference>
<dbReference type="OrthoDB" id="18574at2759"/>
<dbReference type="InterPro" id="IPR023395">
    <property type="entry name" value="MCP_dom_sf"/>
</dbReference>
<dbReference type="GO" id="GO:0015217">
    <property type="term" value="F:ADP transmembrane transporter activity"/>
    <property type="evidence" value="ECO:0007669"/>
    <property type="project" value="TreeGrafter"/>
</dbReference>
<keyword evidence="5" id="KW-0677">Repeat</keyword>
<evidence type="ECO:0000256" key="7">
    <source>
        <dbReference type="ARBA" id="ARBA00022989"/>
    </source>
</evidence>
<comment type="caution">
    <text evidence="12">The sequence shown here is derived from an EMBL/GenBank/DDBJ whole genome shotgun (WGS) entry which is preliminary data.</text>
</comment>
<comment type="subcellular location">
    <subcellularLocation>
        <location evidence="1">Mitochondrion inner membrane</location>
        <topology evidence="1">Multi-pass membrane protein</topology>
    </subcellularLocation>
</comment>
<dbReference type="Proteomes" id="UP000253664">
    <property type="component" value="Unassembled WGS sequence"/>
</dbReference>
<dbReference type="InterPro" id="IPR052217">
    <property type="entry name" value="Mito/Peroxisomal_Carrier"/>
</dbReference>
<keyword evidence="4 10" id="KW-0812">Transmembrane</keyword>
<gene>
    <name evidence="12" type="ORF">L249_7938</name>
</gene>
<evidence type="ECO:0000256" key="1">
    <source>
        <dbReference type="ARBA" id="ARBA00004448"/>
    </source>
</evidence>
<evidence type="ECO:0000256" key="2">
    <source>
        <dbReference type="ARBA" id="ARBA00006375"/>
    </source>
</evidence>
<dbReference type="EMBL" id="LKCN02000005">
    <property type="protein sequence ID" value="RCI14086.1"/>
    <property type="molecule type" value="Genomic_DNA"/>
</dbReference>
<dbReference type="AlphaFoldDB" id="A0A367LI23"/>
<feature type="repeat" description="Solcar" evidence="10">
    <location>
        <begin position="7"/>
        <end position="103"/>
    </location>
</feature>
<dbReference type="PANTHER" id="PTHR45939">
    <property type="entry name" value="PEROXISOMAL MEMBRANE PROTEIN PMP34-RELATED"/>
    <property type="match status" value="1"/>
</dbReference>
<comment type="similarity">
    <text evidence="2 11">Belongs to the mitochondrial carrier (TC 2.A.29) family.</text>
</comment>
<keyword evidence="7" id="KW-1133">Transmembrane helix</keyword>
<dbReference type="PRINTS" id="PR00926">
    <property type="entry name" value="MITOCARRIER"/>
</dbReference>
<keyword evidence="9 10" id="KW-0472">Membrane</keyword>
<sequence length="331" mass="36156">MSNNASLKALGHAVSGSAGTAVSTAVVFPIDLATTRLKAQRVLRGPAAKEPPPRYRGITDTLAAVYKNEGGVAALYRGLGPDVAKSIIDSFLFFGLYSYLRGRNRHPGVVQELSMGAFAGACTRAFTTPISTVVTRMQVSARSDASLRQTLAAVVGEDSGVLGLWSGYSATAFLTLNPSITFFVNRRLAKRILPALEEEDIPVAWVAFLLAAFSKATATALTYPFQTARLRLQMSSEPDDDASSDKKSTDRPKPSIVRLLRDMLDKTVIGVLFRIIRKEGRHALYDGLQGELIKGFLSHGLTMLMKGLFYRLAVRLWLVLRPRLRNRVRAK</sequence>
<dbReference type="Gene3D" id="1.50.40.10">
    <property type="entry name" value="Mitochondrial carrier domain"/>
    <property type="match status" value="1"/>
</dbReference>
<dbReference type="STRING" id="1330021.A0A367LI23"/>
<dbReference type="GO" id="GO:0005743">
    <property type="term" value="C:mitochondrial inner membrane"/>
    <property type="evidence" value="ECO:0007669"/>
    <property type="project" value="UniProtKB-SubCell"/>
</dbReference>
<organism evidence="12 13">
    <name type="scientific">Ophiocordyceps polyrhachis-furcata BCC 54312</name>
    <dbReference type="NCBI Taxonomy" id="1330021"/>
    <lineage>
        <taxon>Eukaryota</taxon>
        <taxon>Fungi</taxon>
        <taxon>Dikarya</taxon>
        <taxon>Ascomycota</taxon>
        <taxon>Pezizomycotina</taxon>
        <taxon>Sordariomycetes</taxon>
        <taxon>Hypocreomycetidae</taxon>
        <taxon>Hypocreales</taxon>
        <taxon>Ophiocordycipitaceae</taxon>
        <taxon>Ophiocordyceps</taxon>
    </lineage>
</organism>
<dbReference type="Pfam" id="PF00153">
    <property type="entry name" value="Mito_carr"/>
    <property type="match status" value="3"/>
</dbReference>
<evidence type="ECO:0000256" key="10">
    <source>
        <dbReference type="PROSITE-ProRule" id="PRU00282"/>
    </source>
</evidence>
<dbReference type="PANTHER" id="PTHR45939:SF2">
    <property type="entry name" value="CARRIER PROTEIN, PUTATIVE (AFU_ORTHOLOGUE AFUA_2G13870)-RELATED"/>
    <property type="match status" value="1"/>
</dbReference>
<keyword evidence="6" id="KW-0999">Mitochondrion inner membrane</keyword>
<name>A0A367LI23_9HYPO</name>
<keyword evidence="8" id="KW-0496">Mitochondrion</keyword>
<dbReference type="InterPro" id="IPR002067">
    <property type="entry name" value="MCP"/>
</dbReference>
<accession>A0A367LI23</accession>
<feature type="repeat" description="Solcar" evidence="10">
    <location>
        <begin position="107"/>
        <end position="192"/>
    </location>
</feature>
<evidence type="ECO:0000256" key="6">
    <source>
        <dbReference type="ARBA" id="ARBA00022792"/>
    </source>
</evidence>